<organism evidence="6 10">
    <name type="scientific">Staphylococcus epidermidis</name>
    <dbReference type="NCBI Taxonomy" id="1282"/>
    <lineage>
        <taxon>Bacteria</taxon>
        <taxon>Bacillati</taxon>
        <taxon>Bacillota</taxon>
        <taxon>Bacilli</taxon>
        <taxon>Bacillales</taxon>
        <taxon>Staphylococcaceae</taxon>
        <taxon>Staphylococcus</taxon>
    </lineage>
</organism>
<dbReference type="Gene3D" id="3.30.70.120">
    <property type="match status" value="1"/>
</dbReference>
<feature type="binding site" evidence="5">
    <location>
        <position position="329"/>
    </location>
    <ligand>
        <name>a divalent metal cation</name>
        <dbReference type="ChEBI" id="CHEBI:60240"/>
        <label>1</label>
    </ligand>
</feature>
<dbReference type="GeneID" id="50018638"/>
<evidence type="ECO:0000256" key="5">
    <source>
        <dbReference type="PIRSR" id="PIRSR602678-1"/>
    </source>
</evidence>
<feature type="binding site" evidence="5">
    <location>
        <position position="326"/>
    </location>
    <ligand>
        <name>a divalent metal cation</name>
        <dbReference type="ChEBI" id="CHEBI:60240"/>
        <label>1</label>
    </ligand>
</feature>
<dbReference type="PANTHER" id="PTHR13799">
    <property type="entry name" value="NGG1 INTERACTING FACTOR 3"/>
    <property type="match status" value="1"/>
</dbReference>
<gene>
    <name evidence="8" type="ORF">CTJ08_01150</name>
    <name evidence="6" type="ORF">H3963_01005</name>
    <name evidence="7" type="ORF">I3V53_01615</name>
</gene>
<evidence type="ECO:0000256" key="2">
    <source>
        <dbReference type="ARBA" id="ARBA00022112"/>
    </source>
</evidence>
<name>A0A4Q9W8T5_STAEP</name>
<feature type="binding site" evidence="5">
    <location>
        <position position="64"/>
    </location>
    <ligand>
        <name>a divalent metal cation</name>
        <dbReference type="ChEBI" id="CHEBI:60240"/>
        <label>2</label>
    </ligand>
</feature>
<evidence type="ECO:0000256" key="1">
    <source>
        <dbReference type="ARBA" id="ARBA00006964"/>
    </source>
</evidence>
<dbReference type="RefSeq" id="WP_001831093.1">
    <property type="nucleotide sequence ID" value="NZ_AP019721.1"/>
</dbReference>
<dbReference type="EMBL" id="JADPYN010000002">
    <property type="protein sequence ID" value="MBF9302787.1"/>
    <property type="molecule type" value="Genomic_DNA"/>
</dbReference>
<evidence type="ECO:0000313" key="10">
    <source>
        <dbReference type="Proteomes" id="UP000648077"/>
    </source>
</evidence>
<dbReference type="Proteomes" id="UP000648077">
    <property type="component" value="Unassembled WGS sequence"/>
</dbReference>
<protein>
    <recommendedName>
        <fullName evidence="2 4">GTP cyclohydrolase 1 type 2 homolog</fullName>
    </recommendedName>
</protein>
<accession>A0A4Q9W8T5</accession>
<proteinExistence type="inferred from homology"/>
<dbReference type="EMBL" id="JACGQI010000001">
    <property type="protein sequence ID" value="MBF2229040.1"/>
    <property type="molecule type" value="Genomic_DNA"/>
</dbReference>
<evidence type="ECO:0000313" key="8">
    <source>
        <dbReference type="EMBL" id="PIH11477.1"/>
    </source>
</evidence>
<evidence type="ECO:0000313" key="6">
    <source>
        <dbReference type="EMBL" id="MBF2229040.1"/>
    </source>
</evidence>
<feature type="binding site" evidence="5">
    <location>
        <position position="65"/>
    </location>
    <ligand>
        <name>a divalent metal cation</name>
        <dbReference type="ChEBI" id="CHEBI:60240"/>
        <label>1</label>
    </ligand>
</feature>
<dbReference type="GO" id="GO:0046872">
    <property type="term" value="F:metal ion binding"/>
    <property type="evidence" value="ECO:0007669"/>
    <property type="project" value="UniProtKB-UniRule"/>
</dbReference>
<dbReference type="InterPro" id="IPR002678">
    <property type="entry name" value="DUF34/NIF3"/>
</dbReference>
<dbReference type="GO" id="GO:0005737">
    <property type="term" value="C:cytoplasm"/>
    <property type="evidence" value="ECO:0007669"/>
    <property type="project" value="TreeGrafter"/>
</dbReference>
<evidence type="ECO:0000256" key="4">
    <source>
        <dbReference type="PIRNR" id="PIRNR037489"/>
    </source>
</evidence>
<dbReference type="Gene3D" id="3.40.1390.30">
    <property type="entry name" value="NIF3 (NGG1p interacting factor 3)-like"/>
    <property type="match status" value="1"/>
</dbReference>
<keyword evidence="3 4" id="KW-0479">Metal-binding</keyword>
<evidence type="ECO:0000313" key="9">
    <source>
        <dbReference type="Proteomes" id="UP000228502"/>
    </source>
</evidence>
<dbReference type="PANTHER" id="PTHR13799:SF14">
    <property type="entry name" value="GTP CYCLOHYDROLASE 1 TYPE 2 HOMOLOG"/>
    <property type="match status" value="1"/>
</dbReference>
<evidence type="ECO:0000313" key="7">
    <source>
        <dbReference type="EMBL" id="MBF9302787.1"/>
    </source>
</evidence>
<evidence type="ECO:0000256" key="3">
    <source>
        <dbReference type="ARBA" id="ARBA00022723"/>
    </source>
</evidence>
<dbReference type="NCBIfam" id="TIGR00486">
    <property type="entry name" value="YbgI_SA1388"/>
    <property type="match status" value="1"/>
</dbReference>
<dbReference type="AlphaFoldDB" id="A0A4Q9W8T5"/>
<dbReference type="InterPro" id="IPR017221">
    <property type="entry name" value="DUF34/NIF3_bac"/>
</dbReference>
<dbReference type="Proteomes" id="UP000622362">
    <property type="component" value="Unassembled WGS sequence"/>
</dbReference>
<dbReference type="InterPro" id="IPR015867">
    <property type="entry name" value="N-reg_PII/ATP_PRibTrfase_C"/>
</dbReference>
<comment type="similarity">
    <text evidence="1 4">Belongs to the GTP cyclohydrolase I type 2/NIF3 family.</text>
</comment>
<dbReference type="SMR" id="A0A4Q9W8T5"/>
<dbReference type="Proteomes" id="UP000228502">
    <property type="component" value="Unassembled WGS sequence"/>
</dbReference>
<dbReference type="EMBL" id="PEJG01000001">
    <property type="protein sequence ID" value="PIH11477.1"/>
    <property type="molecule type" value="Genomic_DNA"/>
</dbReference>
<dbReference type="PIRSF" id="PIRSF037489">
    <property type="entry name" value="UCP037489_NIF3_YqfO"/>
    <property type="match status" value="1"/>
</dbReference>
<dbReference type="OrthoDB" id="9792792at2"/>
<dbReference type="InterPro" id="IPR036069">
    <property type="entry name" value="DUF34/NIF3_sf"/>
</dbReference>
<dbReference type="FunFam" id="3.40.1390.30:FF:000001">
    <property type="entry name" value="GTP cyclohydrolase 1 type 2"/>
    <property type="match status" value="1"/>
</dbReference>
<dbReference type="Pfam" id="PF01784">
    <property type="entry name" value="DUF34_NIF3"/>
    <property type="match status" value="1"/>
</dbReference>
<reference evidence="7" key="3">
    <citation type="submission" date="2020-11" db="EMBL/GenBank/DDBJ databases">
        <title>Molecular epidemiology and genomic profiles of multidrug-resistant bacteria collected from clinical sources in South Africa.</title>
        <authorList>
            <person name="Asante J."/>
            <person name="Amoako D.G."/>
        </authorList>
    </citation>
    <scope>NUCLEOTIDE SEQUENCE</scope>
    <source>
        <strain evidence="7">C68</strain>
    </source>
</reference>
<feature type="binding site" evidence="5">
    <location>
        <position position="102"/>
    </location>
    <ligand>
        <name>a divalent metal cation</name>
        <dbReference type="ChEBI" id="CHEBI:60240"/>
        <label>1</label>
    </ligand>
</feature>
<reference evidence="8 9" key="1">
    <citation type="submission" date="2017-10" db="EMBL/GenBank/DDBJ databases">
        <title>genome sequences of Staph epi in chlorhexidine trial.</title>
        <authorList>
            <person name="Greninger A.L."/>
            <person name="Addetia A."/>
            <person name="Qin X."/>
            <person name="Zerr D."/>
        </authorList>
    </citation>
    <scope>NUCLEOTIDE SEQUENCE [LARGE SCALE GENOMIC DNA]</scope>
    <source>
        <strain evidence="8 9">SCH-17</strain>
    </source>
</reference>
<dbReference type="SUPFAM" id="SSF102705">
    <property type="entry name" value="NIF3 (NGG1p interacting factor 3)-like"/>
    <property type="match status" value="1"/>
</dbReference>
<sequence length="366" mass="41697">MKISELMEVLNNHVPFHQAESWDNVGLLIGNDKLDITGILTTLDCTDDVVNQAIELNTNTIIAHHPLIFKGVKRIVEDGYGSIIRKLIQNNINLIALHTNLDVNPKGVNRMLADQIGLENISMINTNSSYYYKVQTFIPKNYIEDFKDSLNELGLAKEGNYEYCFFESEGKGQFKPVGDASPYIGKLDSIEYVDEIKLEFMIKDNELEITKRAILDNHPYETPVFDFIKMNKESEYGLGIIGQLNQTMTLDEFSEYAKKQLNIPSVRYTGQHDSPIKKVAIIGGSGIGFEYKASQLGADVFVTGDIKHHDALDAKIQNVNLLDINHYSEYVMKEGLKELLEKWLFKYENQFPIYASEINTDPFKYK</sequence>
<reference evidence="6" key="2">
    <citation type="submission" date="2020-08" db="EMBL/GenBank/DDBJ databases">
        <title>Changes in the skin microbiome associated with squamous cell carcinoma in transplant recipients.</title>
        <authorList>
            <person name="Zaugg J."/>
            <person name="Krueger A."/>
            <person name="Lachner N."/>
        </authorList>
    </citation>
    <scope>NUCLEOTIDE SEQUENCE</scope>
    <source>
        <strain evidence="6">R5988</strain>
    </source>
</reference>
<comment type="caution">
    <text evidence="6">The sequence shown here is derived from an EMBL/GenBank/DDBJ whole genome shotgun (WGS) entry which is preliminary data.</text>
</comment>